<dbReference type="InterPro" id="IPR009558">
    <property type="entry name" value="DUF1175"/>
</dbReference>
<reference evidence="2" key="2">
    <citation type="submission" date="2019-08" db="EMBL/GenBank/DDBJ databases">
        <title>Investigation of anaerobic lignin degradation for improved lignocellulosic biofuels.</title>
        <authorList>
            <person name="Deangelis K.PhD."/>
        </authorList>
    </citation>
    <scope>NUCLEOTIDE SEQUENCE [LARGE SCALE GENOMIC DNA]</scope>
    <source>
        <strain evidence="2">128R</strain>
    </source>
</reference>
<dbReference type="EMBL" id="VISQ01000001">
    <property type="protein sequence ID" value="TVZ70463.1"/>
    <property type="molecule type" value="Genomic_DNA"/>
</dbReference>
<protein>
    <recommendedName>
        <fullName evidence="3">DUF1175 domain-containing protein</fullName>
    </recommendedName>
</protein>
<accession>A0A559T798</accession>
<keyword evidence="1" id="KW-0732">Signal</keyword>
<sequence length="227" mass="26015">MATVTMAGVMTLIVTRLRALLLCGTMLLCAWPVQAEDTVTPLDPEQSRIFRAWFVRIAEEQLNQGPSARWYQQDCAGLVRFAANESLKIHDSKWLRANGLSNRYLPPELSITPQQRLFAQRWQQGEGKQGPYVDAIKLIQFNSQLIGRNLHQAQPGDLLFFDQGDDQHLMIWMGRYIAYHTGTSTPTDNGMRAVSMQQLMNWKDTRWIPDESNPNFIGIYRLGFLSR</sequence>
<evidence type="ECO:0000256" key="1">
    <source>
        <dbReference type="SAM" id="SignalP"/>
    </source>
</evidence>
<gene>
    <name evidence="2" type="ORF">FHU10_3036</name>
</gene>
<dbReference type="AlphaFoldDB" id="A0A559T798"/>
<proteinExistence type="predicted"/>
<organism evidence="2">
    <name type="scientific">Serratia fonticola</name>
    <dbReference type="NCBI Taxonomy" id="47917"/>
    <lineage>
        <taxon>Bacteria</taxon>
        <taxon>Pseudomonadati</taxon>
        <taxon>Pseudomonadota</taxon>
        <taxon>Gammaproteobacteria</taxon>
        <taxon>Enterobacterales</taxon>
        <taxon>Yersiniaceae</taxon>
        <taxon>Serratia</taxon>
    </lineage>
</organism>
<evidence type="ECO:0000313" key="2">
    <source>
        <dbReference type="EMBL" id="TVZ70463.1"/>
    </source>
</evidence>
<feature type="signal peptide" evidence="1">
    <location>
        <begin position="1"/>
        <end position="35"/>
    </location>
</feature>
<dbReference type="Pfam" id="PF06672">
    <property type="entry name" value="DUF1175"/>
    <property type="match status" value="1"/>
</dbReference>
<comment type="caution">
    <text evidence="2">The sequence shown here is derived from an EMBL/GenBank/DDBJ whole genome shotgun (WGS) entry which is preliminary data.</text>
</comment>
<evidence type="ECO:0008006" key="3">
    <source>
        <dbReference type="Google" id="ProtNLM"/>
    </source>
</evidence>
<dbReference type="Gene3D" id="3.90.1720.10">
    <property type="entry name" value="endopeptidase domain like (from Nostoc punctiforme)"/>
    <property type="match status" value="1"/>
</dbReference>
<feature type="chain" id="PRO_5021903448" description="DUF1175 domain-containing protein" evidence="1">
    <location>
        <begin position="36"/>
        <end position="227"/>
    </location>
</feature>
<reference evidence="2" key="1">
    <citation type="submission" date="2019-06" db="EMBL/GenBank/DDBJ databases">
        <authorList>
            <person name="Deangelis K."/>
            <person name="Huntemann M."/>
            <person name="Clum A."/>
            <person name="Pillay M."/>
            <person name="Palaniappan K."/>
            <person name="Varghese N."/>
            <person name="Mikhailova N."/>
            <person name="Stamatis D."/>
            <person name="Reddy T."/>
            <person name="Daum C."/>
            <person name="Shapiro N."/>
            <person name="Ivanova N."/>
            <person name="Kyrpides N."/>
            <person name="Woyke T."/>
        </authorList>
    </citation>
    <scope>NUCLEOTIDE SEQUENCE [LARGE SCALE GENOMIC DNA]</scope>
    <source>
        <strain evidence="2">128R</strain>
    </source>
</reference>
<name>A0A559T798_SERFO</name>